<reference evidence="2" key="1">
    <citation type="submission" date="2021-01" db="EMBL/GenBank/DDBJ databases">
        <authorList>
            <person name="Kaushik A."/>
        </authorList>
    </citation>
    <scope>NUCLEOTIDE SEQUENCE</scope>
    <source>
        <strain evidence="2">AG6-10EEA</strain>
    </source>
</reference>
<evidence type="ECO:0000313" key="3">
    <source>
        <dbReference type="Proteomes" id="UP000663853"/>
    </source>
</evidence>
<keyword evidence="1" id="KW-0732">Signal</keyword>
<comment type="caution">
    <text evidence="2">The sequence shown here is derived from an EMBL/GenBank/DDBJ whole genome shotgun (WGS) entry which is preliminary data.</text>
</comment>
<dbReference type="EMBL" id="CAJMXA010002381">
    <property type="protein sequence ID" value="CAE6480036.1"/>
    <property type="molecule type" value="Genomic_DNA"/>
</dbReference>
<sequence length="118" mass="12165">MEPKALALHLLAVASAPDPAVAGGGHAIEGVDTLMTKGGGEAKEVDEAMLDAIEGVITAAAGGIIPGEAPASAKDEEEDLGIGMTAATYNLWSRDDSHPQSAPAWSQWSRRRLMLSKS</sequence>
<dbReference type="Proteomes" id="UP000663853">
    <property type="component" value="Unassembled WGS sequence"/>
</dbReference>
<evidence type="ECO:0000256" key="1">
    <source>
        <dbReference type="SAM" id="SignalP"/>
    </source>
</evidence>
<evidence type="ECO:0000313" key="2">
    <source>
        <dbReference type="EMBL" id="CAE6480036.1"/>
    </source>
</evidence>
<gene>
    <name evidence="2" type="ORF">RDB_LOCUS87329</name>
</gene>
<feature type="signal peptide" evidence="1">
    <location>
        <begin position="1"/>
        <end position="22"/>
    </location>
</feature>
<dbReference type="AlphaFoldDB" id="A0A8H3CBC1"/>
<feature type="chain" id="PRO_5034609870" evidence="1">
    <location>
        <begin position="23"/>
        <end position="118"/>
    </location>
</feature>
<name>A0A8H3CBC1_9AGAM</name>
<accession>A0A8H3CBC1</accession>
<proteinExistence type="predicted"/>
<protein>
    <submittedName>
        <fullName evidence="2">Uncharacterized protein</fullName>
    </submittedName>
</protein>
<organism evidence="2 3">
    <name type="scientific">Rhizoctonia solani</name>
    <dbReference type="NCBI Taxonomy" id="456999"/>
    <lineage>
        <taxon>Eukaryota</taxon>
        <taxon>Fungi</taxon>
        <taxon>Dikarya</taxon>
        <taxon>Basidiomycota</taxon>
        <taxon>Agaricomycotina</taxon>
        <taxon>Agaricomycetes</taxon>
        <taxon>Cantharellales</taxon>
        <taxon>Ceratobasidiaceae</taxon>
        <taxon>Rhizoctonia</taxon>
    </lineage>
</organism>